<proteinExistence type="predicted"/>
<evidence type="ECO:0000313" key="2">
    <source>
        <dbReference type="Proteomes" id="UP000478052"/>
    </source>
</evidence>
<organism evidence="1 2">
    <name type="scientific">Aphis craccivora</name>
    <name type="common">Cowpea aphid</name>
    <dbReference type="NCBI Taxonomy" id="307492"/>
    <lineage>
        <taxon>Eukaryota</taxon>
        <taxon>Metazoa</taxon>
        <taxon>Ecdysozoa</taxon>
        <taxon>Arthropoda</taxon>
        <taxon>Hexapoda</taxon>
        <taxon>Insecta</taxon>
        <taxon>Pterygota</taxon>
        <taxon>Neoptera</taxon>
        <taxon>Paraneoptera</taxon>
        <taxon>Hemiptera</taxon>
        <taxon>Sternorrhyncha</taxon>
        <taxon>Aphidomorpha</taxon>
        <taxon>Aphidoidea</taxon>
        <taxon>Aphididae</taxon>
        <taxon>Aphidini</taxon>
        <taxon>Aphis</taxon>
        <taxon>Aphis</taxon>
    </lineage>
</organism>
<dbReference type="AlphaFoldDB" id="A0A6G0VM62"/>
<protein>
    <submittedName>
        <fullName evidence="1">Putative leucine-rich repeat-containing protein DDB G0290503 isoform X1</fullName>
    </submittedName>
</protein>
<gene>
    <name evidence="1" type="ORF">FWK35_00037096</name>
</gene>
<dbReference type="Proteomes" id="UP000478052">
    <property type="component" value="Unassembled WGS sequence"/>
</dbReference>
<accession>A0A6G0VM62</accession>
<dbReference type="EMBL" id="VUJU01015392">
    <property type="protein sequence ID" value="KAF0694207.1"/>
    <property type="molecule type" value="Genomic_DNA"/>
</dbReference>
<name>A0A6G0VM62_APHCR</name>
<reference evidence="1 2" key="1">
    <citation type="submission" date="2019-08" db="EMBL/GenBank/DDBJ databases">
        <title>Whole genome of Aphis craccivora.</title>
        <authorList>
            <person name="Voronova N.V."/>
            <person name="Shulinski R.S."/>
            <person name="Bandarenka Y.V."/>
            <person name="Zhorov D.G."/>
            <person name="Warner D."/>
        </authorList>
    </citation>
    <scope>NUCLEOTIDE SEQUENCE [LARGE SCALE GENOMIC DNA]</scope>
    <source>
        <strain evidence="1">180601</strain>
        <tissue evidence="1">Whole Body</tissue>
    </source>
</reference>
<keyword evidence="2" id="KW-1185">Reference proteome</keyword>
<comment type="caution">
    <text evidence="1">The sequence shown here is derived from an EMBL/GenBank/DDBJ whole genome shotgun (WGS) entry which is preliminary data.</text>
</comment>
<evidence type="ECO:0000313" key="1">
    <source>
        <dbReference type="EMBL" id="KAF0694207.1"/>
    </source>
</evidence>
<sequence>MRQLVTLNARAAEHSKYFDLLMLMVNDIKEKLEKVQEINPGNIDRQELENNIFMKLPVSNEDTLTTLTKALAENSFFNDETVKAIQSTCTNASVKDIELVASVWLTKA</sequence>
<feature type="non-terminal residue" evidence="1">
    <location>
        <position position="108"/>
    </location>
</feature>